<proteinExistence type="predicted"/>
<dbReference type="Proteomes" id="UP000009399">
    <property type="component" value="Chromosome"/>
</dbReference>
<protein>
    <recommendedName>
        <fullName evidence="4">PTS EIIB type-1 domain-containing protein</fullName>
    </recommendedName>
</protein>
<organism evidence="5 6">
    <name type="scientific">Mesomycoplasma hyorhinis SK76</name>
    <dbReference type="NCBI Taxonomy" id="1118964"/>
    <lineage>
        <taxon>Bacteria</taxon>
        <taxon>Bacillati</taxon>
        <taxon>Mycoplasmatota</taxon>
        <taxon>Mycoplasmoidales</taxon>
        <taxon>Metamycoplasmataceae</taxon>
        <taxon>Mesomycoplasma</taxon>
    </lineage>
</organism>
<keyword evidence="2" id="KW-0598">Phosphotransferase system</keyword>
<dbReference type="GO" id="GO:0008982">
    <property type="term" value="F:protein-N(PI)-phosphohistidine-sugar phosphotransferase activity"/>
    <property type="evidence" value="ECO:0007669"/>
    <property type="project" value="InterPro"/>
</dbReference>
<dbReference type="GeneID" id="93248781"/>
<evidence type="ECO:0000313" key="6">
    <source>
        <dbReference type="Proteomes" id="UP000009399"/>
    </source>
</evidence>
<comment type="caution">
    <text evidence="3">Lacks conserved residue(s) required for the propagation of feature annotation.</text>
</comment>
<sequence length="121" mass="13679">MRKASKFIYYFLKIITFNQITKYWAKKYNKVNTTFITSDKIPFSLEDLINLLGKDNVANINNTLSRVQITLNNSKNLDLNKIKELNGISGVVLSQNTLNLIVGNNASTIALQLKEKVLNNG</sequence>
<evidence type="ECO:0000256" key="3">
    <source>
        <dbReference type="PROSITE-ProRule" id="PRU00421"/>
    </source>
</evidence>
<dbReference type="AlphaFoldDB" id="A0AAI8ANF5"/>
<reference evidence="5 6" key="1">
    <citation type="journal article" date="2013" name="Genome Announc.">
        <title>Complete Genome Sequence of Mycoplasma hyorhinis Strain SK76.</title>
        <authorList>
            <person name="Goodison S."/>
            <person name="Urquidi V."/>
            <person name="Kumar D."/>
            <person name="Reyes L."/>
            <person name="Rosser C.J."/>
        </authorList>
    </citation>
    <scope>NUCLEOTIDE SEQUENCE [LARGE SCALE GENOMIC DNA]</scope>
    <source>
        <strain evidence="5 6">SK76</strain>
    </source>
</reference>
<evidence type="ECO:0000259" key="4">
    <source>
        <dbReference type="PROSITE" id="PS51098"/>
    </source>
</evidence>
<dbReference type="RefSeq" id="WP_013302417.1">
    <property type="nucleotide sequence ID" value="NC_019552.1"/>
</dbReference>
<feature type="domain" description="PTS EIIB type-1" evidence="4">
    <location>
        <begin position="41"/>
        <end position="121"/>
    </location>
</feature>
<keyword evidence="1" id="KW-0808">Transferase</keyword>
<name>A0AAI8ANF5_MESHY</name>
<dbReference type="EMBL" id="CP003914">
    <property type="protein sequence ID" value="AFX74599.1"/>
    <property type="molecule type" value="Genomic_DNA"/>
</dbReference>
<dbReference type="SUPFAM" id="SSF55604">
    <property type="entry name" value="Glucose permease domain IIB"/>
    <property type="match status" value="1"/>
</dbReference>
<dbReference type="InterPro" id="IPR036878">
    <property type="entry name" value="Glu_permease_IIB"/>
</dbReference>
<dbReference type="PROSITE" id="PS51098">
    <property type="entry name" value="PTS_EIIB_TYPE_1"/>
    <property type="match status" value="1"/>
</dbReference>
<evidence type="ECO:0000256" key="1">
    <source>
        <dbReference type="ARBA" id="ARBA00022679"/>
    </source>
</evidence>
<evidence type="ECO:0000256" key="2">
    <source>
        <dbReference type="ARBA" id="ARBA00022683"/>
    </source>
</evidence>
<dbReference type="Gene3D" id="3.30.1360.60">
    <property type="entry name" value="Glucose permease domain IIB"/>
    <property type="match status" value="1"/>
</dbReference>
<dbReference type="GO" id="GO:0009401">
    <property type="term" value="P:phosphoenolpyruvate-dependent sugar phosphotransferase system"/>
    <property type="evidence" value="ECO:0007669"/>
    <property type="project" value="UniProtKB-KW"/>
</dbReference>
<accession>A0AAI8ANF5</accession>
<dbReference type="InterPro" id="IPR001996">
    <property type="entry name" value="PTS_IIB_1"/>
</dbReference>
<gene>
    <name evidence="5" type="ORF">MOS_696</name>
</gene>
<evidence type="ECO:0000313" key="5">
    <source>
        <dbReference type="EMBL" id="AFX74599.1"/>
    </source>
</evidence>
<dbReference type="KEGG" id="mhs:MOS_696"/>